<evidence type="ECO:0000313" key="2">
    <source>
        <dbReference type="Proteomes" id="UP000585050"/>
    </source>
</evidence>
<dbReference type="InterPro" id="IPR042258">
    <property type="entry name" value="DGOK_N"/>
</dbReference>
<protein>
    <submittedName>
        <fullName evidence="1">2-dehydro-3-deoxygalactonokinase</fullName>
    </submittedName>
</protein>
<dbReference type="Pfam" id="PF05035">
    <property type="entry name" value="DGOK"/>
    <property type="match status" value="1"/>
</dbReference>
<dbReference type="InterPro" id="IPR042257">
    <property type="entry name" value="DGOK_C"/>
</dbReference>
<accession>A0A7X8XVP8</accession>
<dbReference type="RefSeq" id="WP_168882266.1">
    <property type="nucleotide sequence ID" value="NZ_JABAIL010000003.1"/>
</dbReference>
<evidence type="ECO:0000313" key="1">
    <source>
        <dbReference type="EMBL" id="NLR91547.1"/>
    </source>
</evidence>
<keyword evidence="1" id="KW-0808">Transferase</keyword>
<dbReference type="Gene3D" id="3.30.420.300">
    <property type="entry name" value="2-keto-3-deoxy-galactonokinase, substrate binding domain"/>
    <property type="match status" value="1"/>
</dbReference>
<keyword evidence="2" id="KW-1185">Reference proteome</keyword>
<dbReference type="Gene3D" id="3.30.420.310">
    <property type="entry name" value="2-keto-3-deoxy-galactonokinase, C-terminal domain"/>
    <property type="match status" value="1"/>
</dbReference>
<reference evidence="1 2" key="1">
    <citation type="submission" date="2020-04" db="EMBL/GenBank/DDBJ databases">
        <title>Flammeovirga sp. SR4, a novel species isolated from seawater.</title>
        <authorList>
            <person name="Wang X."/>
        </authorList>
    </citation>
    <scope>NUCLEOTIDE SEQUENCE [LARGE SCALE GENOMIC DNA]</scope>
    <source>
        <strain evidence="1 2">SR4</strain>
    </source>
</reference>
<dbReference type="Proteomes" id="UP000585050">
    <property type="component" value="Unassembled WGS sequence"/>
</dbReference>
<organism evidence="1 2">
    <name type="scientific">Flammeovirga agarivorans</name>
    <dbReference type="NCBI Taxonomy" id="2726742"/>
    <lineage>
        <taxon>Bacteria</taxon>
        <taxon>Pseudomonadati</taxon>
        <taxon>Bacteroidota</taxon>
        <taxon>Cytophagia</taxon>
        <taxon>Cytophagales</taxon>
        <taxon>Flammeovirgaceae</taxon>
        <taxon>Flammeovirga</taxon>
    </lineage>
</organism>
<gene>
    <name evidence="1" type="ORF">HGP29_10040</name>
</gene>
<proteinExistence type="predicted"/>
<dbReference type="AlphaFoldDB" id="A0A7X8XVP8"/>
<name>A0A7X8XVP8_9BACT</name>
<sequence length="317" mass="35577">MSIPKKFISCDWGTSNFRLRLIDTETLDVLEELQTNQGVKKMYNEYCAQRKFDRGNFFSRYLIEQLAQVTSLDDDNVIVASGMITSSMGMQELGYSEMPFNEGGDNLFSKKLSLSSKLSVLMVSGAKSGDDVMRGEEVQAIGMASFLPIQKEGVLILPGTHSKHLSFKDSKYTDLNTFMTGEMFELFCKESIIGSSVEPGEMNDEAKAHFIQGVRLGATEGYSKYLFKIRANDLISKVDKKLSYYYLSGLLIGDELGYLKDHTGIICMAASGKINNLYQLALAEVAQKRQELLVFDEEIIEKALLIGQKRILERYAK</sequence>
<comment type="caution">
    <text evidence="1">The sequence shown here is derived from an EMBL/GenBank/DDBJ whole genome shotgun (WGS) entry which is preliminary data.</text>
</comment>
<dbReference type="EMBL" id="JABAIL010000003">
    <property type="protein sequence ID" value="NLR91547.1"/>
    <property type="molecule type" value="Genomic_DNA"/>
</dbReference>
<keyword evidence="1" id="KW-0418">Kinase</keyword>
<dbReference type="GO" id="GO:0034194">
    <property type="term" value="P:D-galactonate catabolic process"/>
    <property type="evidence" value="ECO:0007669"/>
    <property type="project" value="InterPro"/>
</dbReference>
<dbReference type="InterPro" id="IPR007729">
    <property type="entry name" value="DGOK"/>
</dbReference>
<dbReference type="GO" id="GO:0008671">
    <property type="term" value="F:2-dehydro-3-deoxygalactonokinase activity"/>
    <property type="evidence" value="ECO:0007669"/>
    <property type="project" value="InterPro"/>
</dbReference>